<dbReference type="InterPro" id="IPR020904">
    <property type="entry name" value="Sc_DH/Rdtase_CS"/>
</dbReference>
<evidence type="ECO:0000259" key="3">
    <source>
        <dbReference type="SMART" id="SM00822"/>
    </source>
</evidence>
<dbReference type="SMART" id="SM00822">
    <property type="entry name" value="PKS_KR"/>
    <property type="match status" value="1"/>
</dbReference>
<dbReference type="PRINTS" id="PR00080">
    <property type="entry name" value="SDRFAMILY"/>
</dbReference>
<dbReference type="PROSITE" id="PS00061">
    <property type="entry name" value="ADH_SHORT"/>
    <property type="match status" value="1"/>
</dbReference>
<dbReference type="PRINTS" id="PR00081">
    <property type="entry name" value="GDHRDH"/>
</dbReference>
<dbReference type="AlphaFoldDB" id="G3LGU0"/>
<dbReference type="InterPro" id="IPR057326">
    <property type="entry name" value="KR_dom"/>
</dbReference>
<dbReference type="Pfam" id="PF00106">
    <property type="entry name" value="adh_short"/>
    <property type="match status" value="1"/>
</dbReference>
<dbReference type="EMBL" id="JN379031">
    <property type="protein sequence ID" value="AEO27333.1"/>
    <property type="molecule type" value="Genomic_DNA"/>
</dbReference>
<accession>G3LGU0</accession>
<evidence type="ECO:0000256" key="2">
    <source>
        <dbReference type="RuleBase" id="RU000363"/>
    </source>
</evidence>
<dbReference type="PANTHER" id="PTHR45024">
    <property type="entry name" value="DEHYDROGENASES, SHORT CHAIN"/>
    <property type="match status" value="1"/>
</dbReference>
<proteinExistence type="inferred from homology"/>
<evidence type="ECO:0000313" key="4">
    <source>
        <dbReference type="EMBL" id="AEO27333.1"/>
    </source>
</evidence>
<dbReference type="InterPro" id="IPR002347">
    <property type="entry name" value="SDR_fam"/>
</dbReference>
<protein>
    <submittedName>
        <fullName evidence="4">Short chain dehydrogenase/reductase</fullName>
    </submittedName>
</protein>
<dbReference type="PANTHER" id="PTHR45024:SF3">
    <property type="entry name" value="BLL2957 PROTEIN"/>
    <property type="match status" value="1"/>
</dbReference>
<dbReference type="InterPro" id="IPR036291">
    <property type="entry name" value="NAD(P)-bd_dom_sf"/>
</dbReference>
<comment type="similarity">
    <text evidence="1 2">Belongs to the short-chain dehydrogenases/reductases (SDR) family.</text>
</comment>
<dbReference type="Gene3D" id="3.40.50.720">
    <property type="entry name" value="NAD(P)-binding Rossmann-like Domain"/>
    <property type="match status" value="1"/>
</dbReference>
<organism evidence="4">
    <name type="scientific">Pseudomonas sp. 19-rlim</name>
    <dbReference type="NCBI Taxonomy" id="1084570"/>
    <lineage>
        <taxon>Bacteria</taxon>
        <taxon>Pseudomonadati</taxon>
        <taxon>Pseudomonadota</taxon>
        <taxon>Gammaproteobacteria</taxon>
        <taxon>Pseudomonadales</taxon>
        <taxon>Pseudomonadaceae</taxon>
        <taxon>Pseudomonas</taxon>
    </lineage>
</organism>
<dbReference type="SUPFAM" id="SSF51735">
    <property type="entry name" value="NAD(P)-binding Rossmann-fold domains"/>
    <property type="match status" value="1"/>
</dbReference>
<dbReference type="InterPro" id="IPR051687">
    <property type="entry name" value="Peroxisomal_Beta-Oxidation"/>
</dbReference>
<reference evidence="4" key="1">
    <citation type="submission" date="2011-07" db="EMBL/GenBank/DDBJ databases">
        <title>Biodegradation of r-limonene and other terpenes by Pseudomonas sp. strain 19-rlim.</title>
        <authorList>
            <person name="Eaton R.W."/>
        </authorList>
    </citation>
    <scope>NUCLEOTIDE SEQUENCE</scope>
    <source>
        <strain evidence="4">19-rlim</strain>
    </source>
</reference>
<feature type="domain" description="Ketoreductase" evidence="3">
    <location>
        <begin position="12"/>
        <end position="205"/>
    </location>
</feature>
<sequence>MNQINNTLLAGKVALVTGAGRGIGRSIALALAEAGAKVVVNDLGVSLEGSSTGESPAESVVNEIRAMGGQAIADQHSVADFAQAQAMIGRACEQLGGIDIVVNNAGNLRDVIFHRMSEEEFDAVIAVHLKGSFNVSRAAAPKFKEQGSGAFIHMTSTSGLVGNFGQANYCAAKLGIVGLSKAIALDMQRFGVRSNAIAPFAWTRMVSSIPDETPEQKRRVEGLKKLIPEKIAPFVVALGSDAAKDISGQIFGVRNNEIYLFSQPRPIRTAHTSEGWTPDSIIERVFPMFENDFYELHRSGDVFTWDPV</sequence>
<evidence type="ECO:0000256" key="1">
    <source>
        <dbReference type="ARBA" id="ARBA00006484"/>
    </source>
</evidence>
<name>G3LGU0_9PSED</name>